<name>A0AAV0ASC6_PHAPC</name>
<feature type="signal peptide" evidence="1">
    <location>
        <begin position="1"/>
        <end position="20"/>
    </location>
</feature>
<proteinExistence type="predicted"/>
<dbReference type="EMBL" id="CALTRL010001177">
    <property type="protein sequence ID" value="CAH7671372.1"/>
    <property type="molecule type" value="Genomic_DNA"/>
</dbReference>
<sequence length="234" mass="26474">MRSLIIPTLLCVLFIHKSCATIHTQCYNYFLNKDGCVYATADNRTRCPLNPKPQTAVKVIEEGKKIVKRHTLERRYDTTLPSPSVLGKGICGDYNTTNTEGASLWVGNSYKSKKPEEAGWLNKAKKSNCNKRLYIINPASGETIYVNVIDGKRSLYVEVMLTRFLNTIFTLKLFSKGHDFKTTEPEVGCFQIALTQKTFLRLKPSKEEIAKGSIKFLKWDFDNIQGISPRQGPV</sequence>
<dbReference type="AlphaFoldDB" id="A0AAV0ASC6"/>
<evidence type="ECO:0008006" key="4">
    <source>
        <dbReference type="Google" id="ProtNLM"/>
    </source>
</evidence>
<organism evidence="2 3">
    <name type="scientific">Phakopsora pachyrhizi</name>
    <name type="common">Asian soybean rust disease fungus</name>
    <dbReference type="NCBI Taxonomy" id="170000"/>
    <lineage>
        <taxon>Eukaryota</taxon>
        <taxon>Fungi</taxon>
        <taxon>Dikarya</taxon>
        <taxon>Basidiomycota</taxon>
        <taxon>Pucciniomycotina</taxon>
        <taxon>Pucciniomycetes</taxon>
        <taxon>Pucciniales</taxon>
        <taxon>Phakopsoraceae</taxon>
        <taxon>Phakopsora</taxon>
    </lineage>
</organism>
<reference evidence="2" key="1">
    <citation type="submission" date="2022-06" db="EMBL/GenBank/DDBJ databases">
        <authorList>
            <consortium name="SYNGENTA / RWTH Aachen University"/>
        </authorList>
    </citation>
    <scope>NUCLEOTIDE SEQUENCE</scope>
</reference>
<dbReference type="Proteomes" id="UP001153365">
    <property type="component" value="Unassembled WGS sequence"/>
</dbReference>
<protein>
    <recommendedName>
        <fullName evidence="4">Secreted protein</fullName>
    </recommendedName>
</protein>
<comment type="caution">
    <text evidence="2">The sequence shown here is derived from an EMBL/GenBank/DDBJ whole genome shotgun (WGS) entry which is preliminary data.</text>
</comment>
<evidence type="ECO:0000313" key="3">
    <source>
        <dbReference type="Proteomes" id="UP001153365"/>
    </source>
</evidence>
<keyword evidence="1" id="KW-0732">Signal</keyword>
<evidence type="ECO:0000256" key="1">
    <source>
        <dbReference type="SAM" id="SignalP"/>
    </source>
</evidence>
<evidence type="ECO:0000313" key="2">
    <source>
        <dbReference type="EMBL" id="CAH7671372.1"/>
    </source>
</evidence>
<keyword evidence="3" id="KW-1185">Reference proteome</keyword>
<feature type="chain" id="PRO_5043516178" description="Secreted protein" evidence="1">
    <location>
        <begin position="21"/>
        <end position="234"/>
    </location>
</feature>
<gene>
    <name evidence="2" type="ORF">PPACK8108_LOCUS6144</name>
</gene>
<accession>A0AAV0ASC6</accession>